<dbReference type="PANTHER" id="PTHR12304:SF4">
    <property type="entry name" value="URIDINE NUCLEOSIDASE"/>
    <property type="match status" value="1"/>
</dbReference>
<keyword evidence="2" id="KW-0326">Glycosidase</keyword>
<dbReference type="EMBL" id="CP065956">
    <property type="protein sequence ID" value="QSR86461.1"/>
    <property type="molecule type" value="Genomic_DNA"/>
</dbReference>
<dbReference type="GO" id="GO:0016787">
    <property type="term" value="F:hydrolase activity"/>
    <property type="evidence" value="ECO:0007669"/>
    <property type="project" value="UniProtKB-KW"/>
</dbReference>
<proteinExistence type="predicted"/>
<evidence type="ECO:0000313" key="5">
    <source>
        <dbReference type="Proteomes" id="UP000663088"/>
    </source>
</evidence>
<sequence>MPSYNATSGNLILCPLAQKRSKTFLFALWVMIFFLGGLKGKELVIIDQDGAGPGGTDMQSLLLALKLPHIDIMGIIITSGDCWRDEGILHALRLLEIAEKPAVPVIPGSVYPLVNSRGETELREKLFGKLFYKGAWNAQYNGRYSHPPLFYYEDPFHPPVPIEGMPSVQKTEAVAVDFLIDAARNHPHEITLISLGPMTDIALACKLYPEFPKLIKKLVFMGGSLNPATNDPEWAGNPRFEFNFFWDPEAAHIVLTSPWNDIEGYPTDAGLDTVMNDELIKAFKKGKDAISQYLVKYAWKNQPLWDEIAVACWANPSLIVKRTDLFIDVDIAHGASYGNTLSWQPGFEPTGAAKRTAIVKKIDSARFYRYFIETLQSQNLQK</sequence>
<dbReference type="Pfam" id="PF01156">
    <property type="entry name" value="IU_nuc_hydro"/>
    <property type="match status" value="1"/>
</dbReference>
<evidence type="ECO:0000313" key="4">
    <source>
        <dbReference type="EMBL" id="QSR86461.1"/>
    </source>
</evidence>
<evidence type="ECO:0000259" key="3">
    <source>
        <dbReference type="Pfam" id="PF01156"/>
    </source>
</evidence>
<reference evidence="4 5" key="1">
    <citation type="submission" date="2020-12" db="EMBL/GenBank/DDBJ databases">
        <authorList>
            <person name="Awala S.I."/>
            <person name="Gwak J.-H."/>
            <person name="Kim S.-J."/>
            <person name="Rhee S.-K."/>
        </authorList>
    </citation>
    <scope>NUCLEOTIDE SEQUENCE [LARGE SCALE GENOMIC DNA]</scope>
    <source>
        <strain evidence="4 5">IT5</strain>
    </source>
</reference>
<dbReference type="RefSeq" id="WP_206845913.1">
    <property type="nucleotide sequence ID" value="NZ_CP065956.1"/>
</dbReference>
<keyword evidence="1 4" id="KW-0378">Hydrolase</keyword>
<dbReference type="SUPFAM" id="SSF53590">
    <property type="entry name" value="Nucleoside hydrolase"/>
    <property type="match status" value="1"/>
</dbReference>
<protein>
    <submittedName>
        <fullName evidence="4">Nucleoside hydrolase</fullName>
    </submittedName>
</protein>
<feature type="domain" description="Inosine/uridine-preferring nucleoside hydrolase" evidence="3">
    <location>
        <begin position="44"/>
        <end position="368"/>
    </location>
</feature>
<evidence type="ECO:0000256" key="1">
    <source>
        <dbReference type="ARBA" id="ARBA00022801"/>
    </source>
</evidence>
<dbReference type="Gene3D" id="3.90.245.10">
    <property type="entry name" value="Ribonucleoside hydrolase-like"/>
    <property type="match status" value="1"/>
</dbReference>
<name>A0ABX7PUX0_9BACT</name>
<accession>A0ABX7PUX0</accession>
<dbReference type="InterPro" id="IPR001910">
    <property type="entry name" value="Inosine/uridine_hydrolase_dom"/>
</dbReference>
<dbReference type="PANTHER" id="PTHR12304">
    <property type="entry name" value="INOSINE-URIDINE PREFERRING NUCLEOSIDE HYDROLASE"/>
    <property type="match status" value="1"/>
</dbReference>
<organism evidence="4 5">
    <name type="scientific">Candidatus Methylacidiphilum infernorum</name>
    <dbReference type="NCBI Taxonomy" id="511746"/>
    <lineage>
        <taxon>Bacteria</taxon>
        <taxon>Pseudomonadati</taxon>
        <taxon>Verrucomicrobiota</taxon>
        <taxon>Methylacidiphilae</taxon>
        <taxon>Methylacidiphilales</taxon>
        <taxon>Methylacidiphilaceae</taxon>
        <taxon>Methylacidiphilum (ex Ratnadevi et al. 2023)</taxon>
    </lineage>
</organism>
<dbReference type="InterPro" id="IPR036452">
    <property type="entry name" value="Ribo_hydro-like"/>
</dbReference>
<gene>
    <name evidence="4" type="ORF">EM20IM_08175</name>
</gene>
<keyword evidence="5" id="KW-1185">Reference proteome</keyword>
<dbReference type="Proteomes" id="UP000663088">
    <property type="component" value="Chromosome"/>
</dbReference>
<evidence type="ECO:0000256" key="2">
    <source>
        <dbReference type="ARBA" id="ARBA00023295"/>
    </source>
</evidence>
<dbReference type="InterPro" id="IPR023186">
    <property type="entry name" value="IUNH"/>
</dbReference>